<dbReference type="SUPFAM" id="SSF50800">
    <property type="entry name" value="PK beta-barrel domain-like"/>
    <property type="match status" value="1"/>
</dbReference>
<dbReference type="InterPro" id="IPR006058">
    <property type="entry name" value="2Fe2S_fd_BS"/>
</dbReference>
<dbReference type="InterPro" id="IPR036010">
    <property type="entry name" value="2Fe-2S_ferredoxin-like_sf"/>
</dbReference>
<dbReference type="InterPro" id="IPR001041">
    <property type="entry name" value="2Fe-2S_ferredoxin-type"/>
</dbReference>
<name>A0A4E9ECY2_GIBZA</name>
<evidence type="ECO:0000256" key="2">
    <source>
        <dbReference type="ARBA" id="ARBA00023014"/>
    </source>
</evidence>
<dbReference type="InterPro" id="IPR005302">
    <property type="entry name" value="MoCF_Sase_C"/>
</dbReference>
<evidence type="ECO:0000259" key="4">
    <source>
        <dbReference type="PROSITE" id="PS51340"/>
    </source>
</evidence>
<keyword evidence="1" id="KW-0001">2Fe-2S</keyword>
<dbReference type="EMBL" id="CAAKMV010000129">
    <property type="protein sequence ID" value="VIO57499.1"/>
    <property type="molecule type" value="Genomic_DNA"/>
</dbReference>
<dbReference type="Pfam" id="PF00111">
    <property type="entry name" value="Fer2"/>
    <property type="match status" value="1"/>
</dbReference>
<dbReference type="PROSITE" id="PS51085">
    <property type="entry name" value="2FE2S_FER_2"/>
    <property type="match status" value="1"/>
</dbReference>
<feature type="domain" description="2Fe-2S ferredoxin-type" evidence="3">
    <location>
        <begin position="1389"/>
        <end position="1471"/>
    </location>
</feature>
<dbReference type="PROSITE" id="PS51340">
    <property type="entry name" value="MOSC"/>
    <property type="match status" value="1"/>
</dbReference>
<dbReference type="CDD" id="cd00207">
    <property type="entry name" value="fer2"/>
    <property type="match status" value="1"/>
</dbReference>
<gene>
    <name evidence="6" type="ORF">FUG_LOCUS251789</name>
</gene>
<keyword evidence="2" id="KW-0411">Iron-sulfur</keyword>
<organism evidence="6">
    <name type="scientific">Gibberella zeae</name>
    <name type="common">Wheat head blight fungus</name>
    <name type="synonym">Fusarium graminearum</name>
    <dbReference type="NCBI Taxonomy" id="5518"/>
    <lineage>
        <taxon>Eukaryota</taxon>
        <taxon>Fungi</taxon>
        <taxon>Dikarya</taxon>
        <taxon>Ascomycota</taxon>
        <taxon>Pezizomycotina</taxon>
        <taxon>Sordariomycetes</taxon>
        <taxon>Hypocreomycetidae</taxon>
        <taxon>Hypocreales</taxon>
        <taxon>Nectriaceae</taxon>
        <taxon>Fusarium</taxon>
    </lineage>
</organism>
<feature type="domain" description="FAD-binding FR-type" evidence="5">
    <location>
        <begin position="1152"/>
        <end position="1258"/>
    </location>
</feature>
<accession>A0A4E9ECY2</accession>
<dbReference type="InterPro" id="IPR017927">
    <property type="entry name" value="FAD-bd_FR_type"/>
</dbReference>
<dbReference type="InterPro" id="IPR039261">
    <property type="entry name" value="FNR_nucleotide-bd"/>
</dbReference>
<dbReference type="PROSITE" id="PS00197">
    <property type="entry name" value="2FE2S_FER_1"/>
    <property type="match status" value="1"/>
</dbReference>
<dbReference type="PROSITE" id="PS51384">
    <property type="entry name" value="FAD_FR"/>
    <property type="match status" value="1"/>
</dbReference>
<keyword evidence="1" id="KW-0479">Metal-binding</keyword>
<evidence type="ECO:0008006" key="7">
    <source>
        <dbReference type="Google" id="ProtNLM"/>
    </source>
</evidence>
<keyword evidence="1" id="KW-0408">Iron</keyword>
<dbReference type="GO" id="GO:0051537">
    <property type="term" value="F:2 iron, 2 sulfur cluster binding"/>
    <property type="evidence" value="ECO:0007669"/>
    <property type="project" value="UniProtKB-KW"/>
</dbReference>
<evidence type="ECO:0000313" key="6">
    <source>
        <dbReference type="EMBL" id="VIO57499.1"/>
    </source>
</evidence>
<feature type="domain" description="MOSC" evidence="4">
    <location>
        <begin position="949"/>
        <end position="1087"/>
    </location>
</feature>
<evidence type="ECO:0000256" key="1">
    <source>
        <dbReference type="ARBA" id="ARBA00022714"/>
    </source>
</evidence>
<dbReference type="PANTHER" id="PTHR30212:SF2">
    <property type="entry name" value="PROTEIN YIIM"/>
    <property type="match status" value="1"/>
</dbReference>
<dbReference type="Gene3D" id="3.40.50.80">
    <property type="entry name" value="Nucleotide-binding domain of ferredoxin-NADP reductase (FNR) module"/>
    <property type="match status" value="1"/>
</dbReference>
<dbReference type="SUPFAM" id="SSF54292">
    <property type="entry name" value="2Fe-2S ferredoxin-like"/>
    <property type="match status" value="1"/>
</dbReference>
<dbReference type="Pfam" id="PF03473">
    <property type="entry name" value="MOSC"/>
    <property type="match status" value="1"/>
</dbReference>
<dbReference type="InterPro" id="IPR011037">
    <property type="entry name" value="Pyrv_Knase-like_insert_dom_sf"/>
</dbReference>
<dbReference type="Gene3D" id="3.10.20.30">
    <property type="match status" value="1"/>
</dbReference>
<dbReference type="PRINTS" id="PR00409">
    <property type="entry name" value="PHDIOXRDTASE"/>
</dbReference>
<dbReference type="GO" id="GO:0030170">
    <property type="term" value="F:pyridoxal phosphate binding"/>
    <property type="evidence" value="ECO:0007669"/>
    <property type="project" value="InterPro"/>
</dbReference>
<dbReference type="Pfam" id="PF06985">
    <property type="entry name" value="HET"/>
    <property type="match status" value="1"/>
</dbReference>
<dbReference type="SUPFAM" id="SSF63380">
    <property type="entry name" value="Riboflavin synthase domain-like"/>
    <property type="match status" value="1"/>
</dbReference>
<dbReference type="InterPro" id="IPR012675">
    <property type="entry name" value="Beta-grasp_dom_sf"/>
</dbReference>
<dbReference type="GO" id="GO:0030151">
    <property type="term" value="F:molybdenum ion binding"/>
    <property type="evidence" value="ECO:0007669"/>
    <property type="project" value="InterPro"/>
</dbReference>
<reference evidence="6" key="1">
    <citation type="submission" date="2019-04" db="EMBL/GenBank/DDBJ databases">
        <authorList>
            <person name="Melise S."/>
            <person name="Noan J."/>
            <person name="Okalmin O."/>
        </authorList>
    </citation>
    <scope>NUCLEOTIDE SEQUENCE</scope>
    <source>
        <strain evidence="6">FN9</strain>
    </source>
</reference>
<dbReference type="PANTHER" id="PTHR30212">
    <property type="entry name" value="PROTEIN YIIM"/>
    <property type="match status" value="1"/>
</dbReference>
<protein>
    <recommendedName>
        <fullName evidence="7">MOSC domain-containing protein</fullName>
    </recommendedName>
</protein>
<dbReference type="Pfam" id="PF03475">
    <property type="entry name" value="YiiM_3-alpha"/>
    <property type="match status" value="1"/>
</dbReference>
<evidence type="ECO:0000259" key="3">
    <source>
        <dbReference type="PROSITE" id="PS51085"/>
    </source>
</evidence>
<dbReference type="InterPro" id="IPR017938">
    <property type="entry name" value="Riboflavin_synthase-like_b-brl"/>
</dbReference>
<evidence type="ECO:0000259" key="5">
    <source>
        <dbReference type="PROSITE" id="PS51384"/>
    </source>
</evidence>
<dbReference type="InterPro" id="IPR052353">
    <property type="entry name" value="Benzoxazolinone_Detox_Enz"/>
</dbReference>
<dbReference type="InterPro" id="IPR005163">
    <property type="entry name" value="Tri_helical_YiiM-like"/>
</dbReference>
<proteinExistence type="predicted"/>
<sequence>MDWHDPDCRRIDPIPFDDKLWTCQACGTIGPLEFSIDEPAEAVTSSAHHEETHSKEEIKPLSWPSCVDYITDAPSEDIGRVLQQIQASQGMVCSGITHQAATVSDAYGREIQQVEYPKLTQPSHIRILELLPAPREKALEGRLLVVDVDKPPAYEALSYTWADASNDSSLCQRIFIGHGNRALPITSSCHQGLRHLRKELESVFIWVDSVCINQSDLEERSYQVAMMDDVFSRANVVHAYVGEDEYGNSRKGTKAVPLLQSITEPTRPPGREFKNHAPAILDPFFQRPFFSRLWVVQEVLLARSVVLHCGDKFTPISQDMVVKAQTHRVEIPWWMNHIGRIGPYVKSELVQVLAATALCQMSDLRDKIFGLLGLVDVEDASILAADYNLMVREVYIGTAAYLIQKRGRHEILELSESLTNIEQRNTYGIPSWVPMWDLQQRPYVAADISQRLGDIQTVMNEASARIPALSLPTWPSSQPIWNRSAKSIRKNIPLSTCEAETDSALEECYKAVDSETGCLVTSGYDVAELKRSDFIKLLKTATFDEVHREVHYKAIRQGEVTLAVSGPISTLRSTPQRILGPSDYLALVRIFGCKTFFVCDKYIRDNNVITYKLVYPCAVAIIYWIGKQHIYSKHTDFDRACILEATYPLTLEIITFLYQWRYLMLPREEGLATCNSTDSFLVKERENATNLYVRYAVVVEIESPSASEDEITAWRLQLEEDPNWTSRHESSLVDDFFTELLDLQSFWDAGRFEELANLDLKTAQDDLNYCNGVLDTFATTDRSDKQSHRRKEKPGKVEAELSSWKAAWGLLFKRFNGLISVALKEEVNMFPQTVDDIFELPESWLGAYKNKQELIRLLEDRWMRCTRLLSFVIESAQCFEEAKQVMEGRREILGMFGVGRENERIMSAKYDSSAVGPAPLPPTDALLSLRTGKVRPMGGVNIRSAINKRDRQGKWEVTFLGLVGDEHDYIHHGGPEKALHQYCAAHYDAWNAQLPGRHDLFKIGGFGENLSTRHMSEHNVCIGDVYRVGKGSVRIQVTSPRQPCYKLNHRFQHKKTSAMAQSTGRMGWYYRVINTGFIEQGDEMELVERIHPTWPLARVQNYLYHEKDNYEAFRELATLPALSEEMLNIFRTRLEHGAEDMSGRLEGDRIPVVWRPYKLVSKTDLTTRVKSFVFEIEDDDGKSEDSAFEQFPFVRLRFGPDGSLSRAYSVVSGTTNRFELGVSRDDNSRGGSVYLHDNLQVGDVIKIAPGRNASTAQDTSSAPQAIKHIFIIGGIGVTAFLTEIEKLLSEEADVQVHYAVRSHKDAAYMERLPLDKTTIYAKDQGRRLNLSQIIPKPVGENKATTVVYCCGPTSLMNACRTITTTLNYPKANIHFEEFGDATTGTGEPFEVEIKSTGKTIQVPREKSLLQVLSDAGLEIESSCLVGNCGTCMVDVCKGEVEHKGVALNEEQKKESMLSCVSRGKGRIMIDC</sequence>
<dbReference type="InterPro" id="IPR010730">
    <property type="entry name" value="HET"/>
</dbReference>
<dbReference type="CDD" id="cd06185">
    <property type="entry name" value="PDR_like"/>
    <property type="match status" value="1"/>
</dbReference>
<dbReference type="GO" id="GO:0016491">
    <property type="term" value="F:oxidoreductase activity"/>
    <property type="evidence" value="ECO:0007669"/>
    <property type="project" value="InterPro"/>
</dbReference>
<dbReference type="Gene3D" id="2.40.30.10">
    <property type="entry name" value="Translation factors"/>
    <property type="match status" value="1"/>
</dbReference>
<dbReference type="Gene3D" id="2.40.33.20">
    <property type="entry name" value="PK beta-barrel domain-like"/>
    <property type="match status" value="1"/>
</dbReference>
<dbReference type="SUPFAM" id="SSF52343">
    <property type="entry name" value="Ferredoxin reductase-like, C-terminal NADP-linked domain"/>
    <property type="match status" value="1"/>
</dbReference>